<proteinExistence type="predicted"/>
<dbReference type="InterPro" id="IPR048279">
    <property type="entry name" value="MdtK-like"/>
</dbReference>
<gene>
    <name evidence="11" type="ORF">MO867_05395</name>
</gene>
<dbReference type="GO" id="GO:0005886">
    <property type="term" value="C:plasma membrane"/>
    <property type="evidence" value="ECO:0007669"/>
    <property type="project" value="UniProtKB-SubCell"/>
</dbReference>
<keyword evidence="5 10" id="KW-0812">Transmembrane</keyword>
<dbReference type="PANTHER" id="PTHR43298:SF2">
    <property type="entry name" value="FMN_FAD EXPORTER YEEO-RELATED"/>
    <property type="match status" value="1"/>
</dbReference>
<evidence type="ECO:0000256" key="6">
    <source>
        <dbReference type="ARBA" id="ARBA00022989"/>
    </source>
</evidence>
<evidence type="ECO:0000256" key="3">
    <source>
        <dbReference type="ARBA" id="ARBA00022449"/>
    </source>
</evidence>
<feature type="transmembrane region" description="Helical" evidence="10">
    <location>
        <begin position="119"/>
        <end position="143"/>
    </location>
</feature>
<keyword evidence="12" id="KW-1185">Reference proteome</keyword>
<evidence type="ECO:0000313" key="12">
    <source>
        <dbReference type="Proteomes" id="UP001139028"/>
    </source>
</evidence>
<evidence type="ECO:0000256" key="9">
    <source>
        <dbReference type="ARBA" id="ARBA00031636"/>
    </source>
</evidence>
<keyword evidence="6 10" id="KW-1133">Transmembrane helix</keyword>
<dbReference type="GO" id="GO:0042910">
    <property type="term" value="F:xenobiotic transmembrane transporter activity"/>
    <property type="evidence" value="ECO:0007669"/>
    <property type="project" value="InterPro"/>
</dbReference>
<feature type="transmembrane region" description="Helical" evidence="10">
    <location>
        <begin position="78"/>
        <end position="99"/>
    </location>
</feature>
<comment type="caution">
    <text evidence="11">The sequence shown here is derived from an EMBL/GenBank/DDBJ whole genome shotgun (WGS) entry which is preliminary data.</text>
</comment>
<evidence type="ECO:0000256" key="7">
    <source>
        <dbReference type="ARBA" id="ARBA00023065"/>
    </source>
</evidence>
<evidence type="ECO:0000256" key="1">
    <source>
        <dbReference type="ARBA" id="ARBA00004429"/>
    </source>
</evidence>
<evidence type="ECO:0000256" key="2">
    <source>
        <dbReference type="ARBA" id="ARBA00022448"/>
    </source>
</evidence>
<evidence type="ECO:0000313" key="11">
    <source>
        <dbReference type="EMBL" id="MCO1333770.1"/>
    </source>
</evidence>
<feature type="transmembrane region" description="Helical" evidence="10">
    <location>
        <begin position="343"/>
        <end position="370"/>
    </location>
</feature>
<dbReference type="PIRSF" id="PIRSF006603">
    <property type="entry name" value="DinF"/>
    <property type="match status" value="1"/>
</dbReference>
<dbReference type="NCBIfam" id="TIGR00797">
    <property type="entry name" value="matE"/>
    <property type="match status" value="1"/>
</dbReference>
<dbReference type="InterPro" id="IPR002528">
    <property type="entry name" value="MATE_fam"/>
</dbReference>
<dbReference type="CDD" id="cd13131">
    <property type="entry name" value="MATE_NorM_like"/>
    <property type="match status" value="1"/>
</dbReference>
<dbReference type="GO" id="GO:0015297">
    <property type="term" value="F:antiporter activity"/>
    <property type="evidence" value="ECO:0007669"/>
    <property type="project" value="UniProtKB-KW"/>
</dbReference>
<evidence type="ECO:0000256" key="8">
    <source>
        <dbReference type="ARBA" id="ARBA00023136"/>
    </source>
</evidence>
<feature type="transmembrane region" description="Helical" evidence="10">
    <location>
        <begin position="376"/>
        <end position="393"/>
    </location>
</feature>
<dbReference type="InterPro" id="IPR050222">
    <property type="entry name" value="MATE_MdtK"/>
</dbReference>
<keyword evidence="3" id="KW-0050">Antiport</keyword>
<protein>
    <recommendedName>
        <fullName evidence="9">Multidrug-efflux transporter</fullName>
    </recommendedName>
</protein>
<feature type="transmembrane region" description="Helical" evidence="10">
    <location>
        <begin position="414"/>
        <end position="433"/>
    </location>
</feature>
<dbReference type="EMBL" id="JALBWM010000014">
    <property type="protein sequence ID" value="MCO1333770.1"/>
    <property type="molecule type" value="Genomic_DNA"/>
</dbReference>
<feature type="transmembrane region" description="Helical" evidence="10">
    <location>
        <begin position="155"/>
        <end position="177"/>
    </location>
</feature>
<dbReference type="RefSeq" id="WP_252465216.1">
    <property type="nucleotide sequence ID" value="NZ_JALBWM010000014.1"/>
</dbReference>
<evidence type="ECO:0000256" key="4">
    <source>
        <dbReference type="ARBA" id="ARBA00022475"/>
    </source>
</evidence>
<keyword evidence="7" id="KW-0406">Ion transport</keyword>
<feature type="transmembrane region" description="Helical" evidence="10">
    <location>
        <begin position="189"/>
        <end position="208"/>
    </location>
</feature>
<dbReference type="Pfam" id="PF01554">
    <property type="entry name" value="MatE"/>
    <property type="match status" value="2"/>
</dbReference>
<sequence length="476" mass="50497">MSKLAQTPQSSTNASDNSLGFPLFKFYRNATKTELSHLTTLGGPLVVSNLAVVSMGVVDTLVAGRAGEVNLAGLALGSSIWAVCAVTLIGLLAAISPVVAHLRGGRDEEGCSKQLLQALWIALIGGIIVVSALLAVPIWSHWIDTEEPVRQVLEGYVLALTVGTLPFALGTALRGYCEGMGQVRPVMRIYITAAILNIPLDILLVFGAGPIPAMGGAGCGWATAAVSCLIALALFWHANNDPVYHTLRLKLIPPRPHWPTLRHLLAVGLPICVGAASEVTFFASLTILLAPYGAAIVAAHQIGMSVGSVFYLVALALAQALSIRTAQLLGQGRPKRARFCGKVGIGSGVIYALGTGILLITLRTLFVQAYTSNTEIIAVATNLLLLCAAFQLVDVAQAMTWGALRGYKDTGAPMCIQLFSYWLVGLSSAYWLGENFWGVYGYWAGVCIGLGVASILLGFRFWRTSRRAIKRAYGYA</sequence>
<dbReference type="PANTHER" id="PTHR43298">
    <property type="entry name" value="MULTIDRUG RESISTANCE PROTEIN NORM-RELATED"/>
    <property type="match status" value="1"/>
</dbReference>
<dbReference type="AlphaFoldDB" id="A0A9X2EME9"/>
<feature type="transmembrane region" description="Helical" evidence="10">
    <location>
        <begin position="264"/>
        <end position="290"/>
    </location>
</feature>
<keyword evidence="8 10" id="KW-0472">Membrane</keyword>
<accession>A0A9X2EME9</accession>
<reference evidence="11" key="1">
    <citation type="journal article" date="2022" name="Arch. Microbiol.">
        <title>Microbulbifer okhotskensis sp. nov., isolated from a deep bottom sediment of the Okhotsk Sea.</title>
        <authorList>
            <person name="Romanenko L."/>
            <person name="Kurilenko V."/>
            <person name="Otstavnykh N."/>
            <person name="Velansky P."/>
            <person name="Isaeva M."/>
            <person name="Mikhailov V."/>
        </authorList>
    </citation>
    <scope>NUCLEOTIDE SEQUENCE</scope>
    <source>
        <strain evidence="11">OS29</strain>
    </source>
</reference>
<dbReference type="GO" id="GO:0006811">
    <property type="term" value="P:monoatomic ion transport"/>
    <property type="evidence" value="ECO:0007669"/>
    <property type="project" value="UniProtKB-KW"/>
</dbReference>
<evidence type="ECO:0000256" key="5">
    <source>
        <dbReference type="ARBA" id="ARBA00022692"/>
    </source>
</evidence>
<dbReference type="Proteomes" id="UP001139028">
    <property type="component" value="Unassembled WGS sequence"/>
</dbReference>
<feature type="transmembrane region" description="Helical" evidence="10">
    <location>
        <begin position="439"/>
        <end position="462"/>
    </location>
</feature>
<keyword evidence="4" id="KW-1003">Cell membrane</keyword>
<name>A0A9X2EME9_9GAMM</name>
<organism evidence="11 12">
    <name type="scientific">Microbulbifer okhotskensis</name>
    <dbReference type="NCBI Taxonomy" id="2926617"/>
    <lineage>
        <taxon>Bacteria</taxon>
        <taxon>Pseudomonadati</taxon>
        <taxon>Pseudomonadota</taxon>
        <taxon>Gammaproteobacteria</taxon>
        <taxon>Cellvibrionales</taxon>
        <taxon>Microbulbiferaceae</taxon>
        <taxon>Microbulbifer</taxon>
    </lineage>
</organism>
<feature type="transmembrane region" description="Helical" evidence="10">
    <location>
        <begin position="35"/>
        <end position="58"/>
    </location>
</feature>
<evidence type="ECO:0000256" key="10">
    <source>
        <dbReference type="SAM" id="Phobius"/>
    </source>
</evidence>
<feature type="transmembrane region" description="Helical" evidence="10">
    <location>
        <begin position="302"/>
        <end position="323"/>
    </location>
</feature>
<comment type="subcellular location">
    <subcellularLocation>
        <location evidence="1">Cell inner membrane</location>
        <topology evidence="1">Multi-pass membrane protein</topology>
    </subcellularLocation>
</comment>
<feature type="transmembrane region" description="Helical" evidence="10">
    <location>
        <begin position="220"/>
        <end position="238"/>
    </location>
</feature>
<keyword evidence="2" id="KW-0813">Transport</keyword>